<accession>A0ABV6FQF7</accession>
<proteinExistence type="predicted"/>
<organism evidence="2 3">
    <name type="scientific">Fontibacter flavus</name>
    <dbReference type="NCBI Taxonomy" id="654838"/>
    <lineage>
        <taxon>Bacteria</taxon>
        <taxon>Pseudomonadati</taxon>
        <taxon>Bacteroidota</taxon>
        <taxon>Cytophagia</taxon>
        <taxon>Cytophagales</taxon>
        <taxon>Cyclobacteriaceae</taxon>
        <taxon>Fontibacter</taxon>
    </lineage>
</organism>
<name>A0ABV6FQF7_9BACT</name>
<protein>
    <submittedName>
        <fullName evidence="2">Protoporphyrinogen/coproporphyrinogen oxidase</fullName>
    </submittedName>
</protein>
<dbReference type="RefSeq" id="WP_382386518.1">
    <property type="nucleotide sequence ID" value="NZ_JBHLWI010000009.1"/>
</dbReference>
<sequence length="417" mass="46533">MKQDQNIYIIGAGLSGLIAAYELEQAGFSPVILEASDGVGGRVRTDEFKGFLLDRGFQVLLTAYPEAQRYLDYEGLNLKKFNPGAVILKPGTAFSIHDPFRAPSKLLSMALSPVGSLKDKLKIFKLTQMLKSKRIEEIFEEESITTADFLRSFGFSDQIIENFFKPFFKGIFLENGLETSSRMFKFVFKMFSLGHAAVPEKGMQQIAEQLKGKLTKTQIRLNTPVKTIEGSQISLLSGDQIHADRIIIATRPDKLLPQLKGQFKPYRKVINLYFALSHSFIAQPMIALVPDDQFLINNLVFMTDVSKAYSQNGKALLSVSITKEVKDMDKLFSLVAIELEAITKIKAEHFEHIKTYVIDEALPQVEDLSYQLPATNTKVYDGVFLAGDYLLNGSINAAMTAGRKSAEAVILSIQPTY</sequence>
<dbReference type="InterPro" id="IPR036188">
    <property type="entry name" value="FAD/NAD-bd_sf"/>
</dbReference>
<dbReference type="Proteomes" id="UP001589797">
    <property type="component" value="Unassembled WGS sequence"/>
</dbReference>
<reference evidence="2 3" key="1">
    <citation type="submission" date="2024-09" db="EMBL/GenBank/DDBJ databases">
        <authorList>
            <person name="Sun Q."/>
            <person name="Mori K."/>
        </authorList>
    </citation>
    <scope>NUCLEOTIDE SEQUENCE [LARGE SCALE GENOMIC DNA]</scope>
    <source>
        <strain evidence="2 3">CCM 7650</strain>
    </source>
</reference>
<gene>
    <name evidence="2" type="ORF">ACFFIP_05235</name>
</gene>
<dbReference type="SUPFAM" id="SSF51905">
    <property type="entry name" value="FAD/NAD(P)-binding domain"/>
    <property type="match status" value="1"/>
</dbReference>
<feature type="domain" description="Amine oxidase" evidence="1">
    <location>
        <begin position="14"/>
        <end position="410"/>
    </location>
</feature>
<dbReference type="Pfam" id="PF01593">
    <property type="entry name" value="Amino_oxidase"/>
    <property type="match status" value="1"/>
</dbReference>
<dbReference type="PANTHER" id="PTHR42841">
    <property type="entry name" value="AMINE OXIDASE"/>
    <property type="match status" value="1"/>
</dbReference>
<dbReference type="InterPro" id="IPR002937">
    <property type="entry name" value="Amino_oxidase"/>
</dbReference>
<comment type="caution">
    <text evidence="2">The sequence shown here is derived from an EMBL/GenBank/DDBJ whole genome shotgun (WGS) entry which is preliminary data.</text>
</comment>
<dbReference type="Gene3D" id="3.50.50.60">
    <property type="entry name" value="FAD/NAD(P)-binding domain"/>
    <property type="match status" value="1"/>
</dbReference>
<dbReference type="EMBL" id="JBHLWI010000009">
    <property type="protein sequence ID" value="MFC0262078.1"/>
    <property type="molecule type" value="Genomic_DNA"/>
</dbReference>
<evidence type="ECO:0000259" key="1">
    <source>
        <dbReference type="Pfam" id="PF01593"/>
    </source>
</evidence>
<keyword evidence="3" id="KW-1185">Reference proteome</keyword>
<evidence type="ECO:0000313" key="3">
    <source>
        <dbReference type="Proteomes" id="UP001589797"/>
    </source>
</evidence>
<evidence type="ECO:0000313" key="2">
    <source>
        <dbReference type="EMBL" id="MFC0262078.1"/>
    </source>
</evidence>